<dbReference type="Proteomes" id="UP000765509">
    <property type="component" value="Unassembled WGS sequence"/>
</dbReference>
<sequence length="120" mass="12629">MGDPFFNLFTISSTIVQDSSQDQRASPIFLASSALTTPSIIHSNSPLPSFATACTISASPTNSDCSILSKNGLKHDFGIVFAKFNASGANLGYLMEVTYSQGRPAYAPDNLLKSVCCGIA</sequence>
<evidence type="ECO:0000313" key="2">
    <source>
        <dbReference type="Proteomes" id="UP000765509"/>
    </source>
</evidence>
<dbReference type="EMBL" id="AVOT02127820">
    <property type="protein sequence ID" value="MBW0587638.1"/>
    <property type="molecule type" value="Genomic_DNA"/>
</dbReference>
<accession>A0A9Q3KT12</accession>
<gene>
    <name evidence="1" type="ORF">O181_127353</name>
</gene>
<reference evidence="1" key="1">
    <citation type="submission" date="2021-03" db="EMBL/GenBank/DDBJ databases">
        <title>Draft genome sequence of rust myrtle Austropuccinia psidii MF-1, a brazilian biotype.</title>
        <authorList>
            <person name="Quecine M.C."/>
            <person name="Pachon D.M.R."/>
            <person name="Bonatelli M.L."/>
            <person name="Correr F.H."/>
            <person name="Franceschini L.M."/>
            <person name="Leite T.F."/>
            <person name="Margarido G.R.A."/>
            <person name="Almeida C.A."/>
            <person name="Ferrarezi J.A."/>
            <person name="Labate C.A."/>
        </authorList>
    </citation>
    <scope>NUCLEOTIDE SEQUENCE</scope>
    <source>
        <strain evidence="1">MF-1</strain>
    </source>
</reference>
<evidence type="ECO:0000313" key="1">
    <source>
        <dbReference type="EMBL" id="MBW0587638.1"/>
    </source>
</evidence>
<comment type="caution">
    <text evidence="1">The sequence shown here is derived from an EMBL/GenBank/DDBJ whole genome shotgun (WGS) entry which is preliminary data.</text>
</comment>
<organism evidence="1 2">
    <name type="scientific">Austropuccinia psidii MF-1</name>
    <dbReference type="NCBI Taxonomy" id="1389203"/>
    <lineage>
        <taxon>Eukaryota</taxon>
        <taxon>Fungi</taxon>
        <taxon>Dikarya</taxon>
        <taxon>Basidiomycota</taxon>
        <taxon>Pucciniomycotina</taxon>
        <taxon>Pucciniomycetes</taxon>
        <taxon>Pucciniales</taxon>
        <taxon>Sphaerophragmiaceae</taxon>
        <taxon>Austropuccinia</taxon>
    </lineage>
</organism>
<protein>
    <submittedName>
        <fullName evidence="1">Uncharacterized protein</fullName>
    </submittedName>
</protein>
<keyword evidence="2" id="KW-1185">Reference proteome</keyword>
<dbReference type="AlphaFoldDB" id="A0A9Q3KT12"/>
<proteinExistence type="predicted"/>
<name>A0A9Q3KT12_9BASI</name>